<dbReference type="InterPro" id="IPR001876">
    <property type="entry name" value="Znf_RanBP2"/>
</dbReference>
<feature type="region of interest" description="Disordered" evidence="6">
    <location>
        <begin position="1061"/>
        <end position="1094"/>
    </location>
</feature>
<reference evidence="8" key="1">
    <citation type="submission" date="2023-08" db="EMBL/GenBank/DDBJ databases">
        <authorList>
            <person name="Chen Y."/>
            <person name="Shah S."/>
            <person name="Dougan E. K."/>
            <person name="Thang M."/>
            <person name="Chan C."/>
        </authorList>
    </citation>
    <scope>NUCLEOTIDE SEQUENCE</scope>
</reference>
<evidence type="ECO:0000256" key="1">
    <source>
        <dbReference type="ARBA" id="ARBA00022723"/>
    </source>
</evidence>
<keyword evidence="1" id="KW-0479">Metal-binding</keyword>
<dbReference type="SMART" id="SM00028">
    <property type="entry name" value="TPR"/>
    <property type="match status" value="3"/>
</dbReference>
<dbReference type="InterPro" id="IPR029063">
    <property type="entry name" value="SAM-dependent_MTases_sf"/>
</dbReference>
<keyword evidence="9" id="KW-1185">Reference proteome</keyword>
<dbReference type="GO" id="GO:0072380">
    <property type="term" value="C:TRC complex"/>
    <property type="evidence" value="ECO:0007669"/>
    <property type="project" value="TreeGrafter"/>
</dbReference>
<dbReference type="GO" id="GO:0006620">
    <property type="term" value="P:post-translational protein targeting to endoplasmic reticulum membrane"/>
    <property type="evidence" value="ECO:0007669"/>
    <property type="project" value="TreeGrafter"/>
</dbReference>
<dbReference type="Pfam" id="PF21038">
    <property type="entry name" value="CEP104_N"/>
    <property type="match status" value="1"/>
</dbReference>
<dbReference type="Gene3D" id="3.40.50.150">
    <property type="entry name" value="Vaccinia Virus protein VP39"/>
    <property type="match status" value="1"/>
</dbReference>
<dbReference type="PROSITE" id="PS01358">
    <property type="entry name" value="ZF_RANBP2_1"/>
    <property type="match status" value="1"/>
</dbReference>
<dbReference type="PANTHER" id="PTHR45831:SF2">
    <property type="entry name" value="LD24721P"/>
    <property type="match status" value="1"/>
</dbReference>
<feature type="compositionally biased region" description="Low complexity" evidence="6">
    <location>
        <begin position="1370"/>
        <end position="1379"/>
    </location>
</feature>
<dbReference type="CDD" id="cd02440">
    <property type="entry name" value="AdoMet_MTases"/>
    <property type="match status" value="1"/>
</dbReference>
<evidence type="ECO:0000313" key="9">
    <source>
        <dbReference type="Proteomes" id="UP001178507"/>
    </source>
</evidence>
<evidence type="ECO:0000256" key="3">
    <source>
        <dbReference type="ARBA" id="ARBA00022771"/>
    </source>
</evidence>
<dbReference type="GO" id="GO:0008270">
    <property type="term" value="F:zinc ion binding"/>
    <property type="evidence" value="ECO:0007669"/>
    <property type="project" value="UniProtKB-KW"/>
</dbReference>
<keyword evidence="3" id="KW-0863">Zinc-finger</keyword>
<evidence type="ECO:0000256" key="5">
    <source>
        <dbReference type="ARBA" id="ARBA00022833"/>
    </source>
</evidence>
<evidence type="ECO:0000256" key="4">
    <source>
        <dbReference type="ARBA" id="ARBA00022803"/>
    </source>
</evidence>
<evidence type="ECO:0000313" key="8">
    <source>
        <dbReference type="EMBL" id="CAJ1393314.1"/>
    </source>
</evidence>
<keyword evidence="5" id="KW-0862">Zinc</keyword>
<feature type="compositionally biased region" description="Basic and acidic residues" evidence="6">
    <location>
        <begin position="1062"/>
        <end position="1084"/>
    </location>
</feature>
<dbReference type="InterPro" id="IPR019734">
    <property type="entry name" value="TPR_rpt"/>
</dbReference>
<name>A0AA36ITN4_9DINO</name>
<dbReference type="GO" id="GO:0060090">
    <property type="term" value="F:molecular adaptor activity"/>
    <property type="evidence" value="ECO:0007669"/>
    <property type="project" value="TreeGrafter"/>
</dbReference>
<evidence type="ECO:0000256" key="2">
    <source>
        <dbReference type="ARBA" id="ARBA00022737"/>
    </source>
</evidence>
<dbReference type="SUPFAM" id="SSF53335">
    <property type="entry name" value="S-adenosyl-L-methionine-dependent methyltransferases"/>
    <property type="match status" value="1"/>
</dbReference>
<dbReference type="GO" id="GO:0016020">
    <property type="term" value="C:membrane"/>
    <property type="evidence" value="ECO:0007669"/>
    <property type="project" value="TreeGrafter"/>
</dbReference>
<keyword evidence="2" id="KW-0677">Repeat</keyword>
<evidence type="ECO:0000256" key="6">
    <source>
        <dbReference type="SAM" id="MobiDB-lite"/>
    </source>
</evidence>
<gene>
    <name evidence="8" type="ORF">EVOR1521_LOCUS18211</name>
</gene>
<accession>A0AA36ITN4</accession>
<feature type="region of interest" description="Disordered" evidence="6">
    <location>
        <begin position="1365"/>
        <end position="1401"/>
    </location>
</feature>
<dbReference type="InterPro" id="IPR048739">
    <property type="entry name" value="CEP104_N"/>
</dbReference>
<protein>
    <recommendedName>
        <fullName evidence="7">RanBP2-type domain-containing protein</fullName>
    </recommendedName>
</protein>
<dbReference type="SUPFAM" id="SSF48452">
    <property type="entry name" value="TPR-like"/>
    <property type="match status" value="1"/>
</dbReference>
<dbReference type="Gene3D" id="2.70.160.11">
    <property type="entry name" value="Hnrnp arginine n-methyltransferase1"/>
    <property type="match status" value="1"/>
</dbReference>
<comment type="caution">
    <text evidence="8">The sequence shown here is derived from an EMBL/GenBank/DDBJ whole genome shotgun (WGS) entry which is preliminary data.</text>
</comment>
<dbReference type="Gene3D" id="1.25.40.10">
    <property type="entry name" value="Tetratricopeptide repeat domain"/>
    <property type="match status" value="1"/>
</dbReference>
<sequence length="1401" mass="153857">MDGITLQVQLPSGCEAISVSGDDLRAVARVWSGCQTLARLHQVKDAEVLRADGEVLDLGKTLQAQGLRDGSRLILQERQRKQQPRAHETVLEMDMGTDVEVPAAPRAAHLFDRAEREAKATELKQKANEVLKEGGYAEACAIYSAALAYLPPEESDVQLAGAILGNRALASLKLSRWADARADAEKSLQLVPENPKVQFRLGLALQALGELLAAAEALEKVAHEDCAARALAQVRARLAPAPKAAEASPPRGLKWRLAWWQQGFRLPRLREVWRDFTDLTSPLSNDHALALMHTWRYQGPLHDFFLQETSKAARSFGLPAIVVLGTGNMAAARACLEVLHSNDACQATLLEPSEGLAYLAREVLQPEKRKMRVLHSSGQLDTEFAYPSSVLRKPGLVLVCDRLAEDLVGEGLVKTLAAAKAAAEKAGNAQVVCVPARAELLMAPLELRSSEFMGVDVSKANALRFTAHSEDVPQERLWKCEVCSWCNALHVKGCELCRAARRPKAASHQQSKRTESSGWWPMDLDAEAAHAGMDGSICRLCAEAQVICAFDFNNAAVFQEQQRMLEKTVTAIASCQCHVNAIAVWWRLHGFDDSTIDTSPGSAGTGSLPWPTKRQAVFHLGYEIGIEQGESMELKVHFSDAFCRIRFDLQKPRLVDRMGLIKFEVDITSRKVLDELRSKVDVKTNRLLGSVDNTPLRRRDKALSFGPFELVPGMLNQEIWRKVAERLERHSERPRRGDQPLRCVFRHGVFEGSRRWPLPTLAETSAVPRRSGYFRFAAWAAYVEDMESALADVSDAEGAGLSGGRPRVLELNCGPAPLLSLRACRAGARVWALEPIPDLRELALETVRDQGMEMVFERKGLASSFFGGAKMPGEPSVRVLKPMLSTALQAGSDAKFLDGGRADLVVCRPEPGPLGLDYLETMLHASQELLAPGGRLVPRALLVHVVAVEYPWHGVCLQRLVRRQVEVPFDQLRTLSSQAIWQVDLTSPGEPSMTGDLEVCEQGLLAGFAFWHEPLRREVQRGPQKPDYVTVCFAEEPRDVGEGQRIAFRAHFEECELAVVPSEEKQRAPHPRETAGRDESRESRAAGGLGESASSEPCASLALHAGSNGWQSARCCSYPQEGAEIHEIEITARGDTVPGSVEVYLSSGDDWNDSMQHACTLEMQSCGFCTARSTRKAKTKLFALCSGYVKLLVHEPLHVGPSNPYKQVSLCTVDLWGCEDVLPRSAKAAPVDLGEQHEEIASVLMDLGVPLSLIPVDEDVLSAVDVGTQALVKELRAVEEKLLEERKFGEAQQLEEALQQVSQMGVELQRLQQRREALFAGGRLCGDPKELEHLGARIKDLEKARLQVAALYDTDWWLSKMSMGEGGTKSSYSISPDSSPLGMSAMTGGSFSSHPAMPEPE</sequence>
<evidence type="ECO:0000259" key="7">
    <source>
        <dbReference type="PROSITE" id="PS01358"/>
    </source>
</evidence>
<organism evidence="8 9">
    <name type="scientific">Effrenium voratum</name>
    <dbReference type="NCBI Taxonomy" id="2562239"/>
    <lineage>
        <taxon>Eukaryota</taxon>
        <taxon>Sar</taxon>
        <taxon>Alveolata</taxon>
        <taxon>Dinophyceae</taxon>
        <taxon>Suessiales</taxon>
        <taxon>Symbiodiniaceae</taxon>
        <taxon>Effrenium</taxon>
    </lineage>
</organism>
<proteinExistence type="predicted"/>
<feature type="domain" description="RanBP2-type" evidence="7">
    <location>
        <begin position="478"/>
        <end position="497"/>
    </location>
</feature>
<dbReference type="InterPro" id="IPR047150">
    <property type="entry name" value="SGT"/>
</dbReference>
<dbReference type="InterPro" id="IPR011990">
    <property type="entry name" value="TPR-like_helical_dom_sf"/>
</dbReference>
<keyword evidence="4" id="KW-0802">TPR repeat</keyword>
<dbReference type="PANTHER" id="PTHR45831">
    <property type="entry name" value="LD24721P"/>
    <property type="match status" value="1"/>
</dbReference>
<dbReference type="Proteomes" id="UP001178507">
    <property type="component" value="Unassembled WGS sequence"/>
</dbReference>
<dbReference type="EMBL" id="CAUJNA010002535">
    <property type="protein sequence ID" value="CAJ1393314.1"/>
    <property type="molecule type" value="Genomic_DNA"/>
</dbReference>